<keyword evidence="1" id="KW-0805">Transcription regulation</keyword>
<dbReference type="InterPro" id="IPR010499">
    <property type="entry name" value="AraC_E-bd"/>
</dbReference>
<dbReference type="eggNOG" id="COG3708">
    <property type="taxonomic scope" value="Bacteria"/>
</dbReference>
<dbReference type="PRINTS" id="PR00032">
    <property type="entry name" value="HTHARAC"/>
</dbReference>
<protein>
    <submittedName>
        <fullName evidence="5">Transcriptional regulator, AraC family</fullName>
    </submittedName>
</protein>
<dbReference type="EMBL" id="ACXX02000001">
    <property type="protein sequence ID" value="EGD49635.1"/>
    <property type="molecule type" value="Genomic_DNA"/>
</dbReference>
<keyword evidence="2" id="KW-0238">DNA-binding</keyword>
<comment type="caution">
    <text evidence="5">The sequence shown here is derived from an EMBL/GenBank/DDBJ whole genome shotgun (WGS) entry which is preliminary data.</text>
</comment>
<reference evidence="5" key="1">
    <citation type="submission" date="2009-07" db="EMBL/GenBank/DDBJ databases">
        <authorList>
            <consortium name="US DOE Joint Genome Institute (JGI-PGF)"/>
            <person name="Lucas S."/>
            <person name="Copeland A."/>
            <person name="Lapidus A."/>
            <person name="Glavina del Rio T."/>
            <person name="Tice H."/>
            <person name="Bruce D."/>
            <person name="Goodwin L."/>
            <person name="Pitluck S."/>
            <person name="Larimer F."/>
            <person name="Land M.L."/>
            <person name="Mouttaki H."/>
            <person name="He Z."/>
            <person name="Zhou J."/>
            <person name="Hemme C.L."/>
        </authorList>
    </citation>
    <scope>NUCLEOTIDE SEQUENCE [LARGE SCALE GENOMIC DNA]</scope>
    <source>
        <strain evidence="5">DSM 2782</strain>
    </source>
</reference>
<dbReference type="PANTHER" id="PTHR47504">
    <property type="entry name" value="RIGHT ORIGIN-BINDING PROTEIN"/>
    <property type="match status" value="1"/>
</dbReference>
<dbReference type="InterPro" id="IPR009057">
    <property type="entry name" value="Homeodomain-like_sf"/>
</dbReference>
<dbReference type="InterPro" id="IPR018060">
    <property type="entry name" value="HTH_AraC"/>
</dbReference>
<dbReference type="GO" id="GO:0043565">
    <property type="term" value="F:sequence-specific DNA binding"/>
    <property type="evidence" value="ECO:0007669"/>
    <property type="project" value="InterPro"/>
</dbReference>
<dbReference type="InterPro" id="IPR011256">
    <property type="entry name" value="Reg_factor_effector_dom_sf"/>
</dbReference>
<organism evidence="5 6">
    <name type="scientific">Ruminiclostridium papyrosolvens DSM 2782</name>
    <dbReference type="NCBI Taxonomy" id="588581"/>
    <lineage>
        <taxon>Bacteria</taxon>
        <taxon>Bacillati</taxon>
        <taxon>Bacillota</taxon>
        <taxon>Clostridia</taxon>
        <taxon>Eubacteriales</taxon>
        <taxon>Oscillospiraceae</taxon>
        <taxon>Ruminiclostridium</taxon>
    </lineage>
</organism>
<dbReference type="PANTHER" id="PTHR47504:SF5">
    <property type="entry name" value="RIGHT ORIGIN-BINDING PROTEIN"/>
    <property type="match status" value="1"/>
</dbReference>
<dbReference type="InterPro" id="IPR029442">
    <property type="entry name" value="GyrI-like"/>
</dbReference>
<dbReference type="AlphaFoldDB" id="F1T837"/>
<dbReference type="OrthoDB" id="9801123at2"/>
<dbReference type="Pfam" id="PF12833">
    <property type="entry name" value="HTH_18"/>
    <property type="match status" value="1"/>
</dbReference>
<name>F1T837_9FIRM</name>
<dbReference type="PROSITE" id="PS01124">
    <property type="entry name" value="HTH_ARAC_FAMILY_2"/>
    <property type="match status" value="1"/>
</dbReference>
<dbReference type="SUPFAM" id="SSF46689">
    <property type="entry name" value="Homeodomain-like"/>
    <property type="match status" value="2"/>
</dbReference>
<feature type="domain" description="HTH araC/xylS-type" evidence="4">
    <location>
        <begin position="8"/>
        <end position="106"/>
    </location>
</feature>
<dbReference type="SMART" id="SM00871">
    <property type="entry name" value="AraC_E_bind"/>
    <property type="match status" value="1"/>
</dbReference>
<gene>
    <name evidence="5" type="ORF">Cpap_4076</name>
</gene>
<evidence type="ECO:0000259" key="4">
    <source>
        <dbReference type="PROSITE" id="PS01124"/>
    </source>
</evidence>
<keyword evidence="6" id="KW-1185">Reference proteome</keyword>
<dbReference type="PROSITE" id="PS00041">
    <property type="entry name" value="HTH_ARAC_FAMILY_1"/>
    <property type="match status" value="1"/>
</dbReference>
<evidence type="ECO:0000313" key="5">
    <source>
        <dbReference type="EMBL" id="EGD49635.1"/>
    </source>
</evidence>
<evidence type="ECO:0000256" key="3">
    <source>
        <dbReference type="ARBA" id="ARBA00023163"/>
    </source>
</evidence>
<sequence length="281" mass="32524">MDWLNRINKALDYIESNLEGEIDYSKVSQAACCSEYHFSRMFSSITDVSLSEYIRRRRLTLAAFEIQRSDIRIIDVAVKYGYDSADSFSRAFQKLHGINPSNARDKGVQLKAFPRISFQISIKGETEMEYRIENLDFELRIIGKKKTVETRRGFEIIPALWEEAVKEGFVQTLVDMSWENPKCKLESILGICGKQATINHEEFDYFMGVRYDGEVKEGMEAIVIPPSTWAVFPNTVEAWKRLYTEWIPTSGYELANLPCIECFYAPDHNPKDELWVPIIPK</sequence>
<dbReference type="Proteomes" id="UP000003860">
    <property type="component" value="Unassembled WGS sequence"/>
</dbReference>
<reference evidence="5" key="2">
    <citation type="submission" date="2011-01" db="EMBL/GenBank/DDBJ databases">
        <title>The Non-contiguous Finished genome of Clostridium papyrosolvens.</title>
        <authorList>
            <person name="Lucas S."/>
            <person name="Copeland A."/>
            <person name="Lapidus A."/>
            <person name="Cheng J.-F."/>
            <person name="Goodwin L."/>
            <person name="Pitluck S."/>
            <person name="Misra M."/>
            <person name="Chertkov O."/>
            <person name="Detter J.C."/>
            <person name="Han C."/>
            <person name="Tapia R."/>
            <person name="Land M."/>
            <person name="Hauser L."/>
            <person name="Kyrpides N."/>
            <person name="Ivanova N."/>
            <person name="Pagani I."/>
            <person name="Mouttaki H."/>
            <person name="He Z."/>
            <person name="Zhou J."/>
            <person name="Hemme C.L."/>
            <person name="Woyke T."/>
        </authorList>
    </citation>
    <scope>NUCLEOTIDE SEQUENCE [LARGE SCALE GENOMIC DNA]</scope>
    <source>
        <strain evidence="5">DSM 2782</strain>
    </source>
</reference>
<dbReference type="Gene3D" id="1.10.10.60">
    <property type="entry name" value="Homeodomain-like"/>
    <property type="match status" value="2"/>
</dbReference>
<dbReference type="RefSeq" id="WP_004616500.1">
    <property type="nucleotide sequence ID" value="NZ_ACXX02000001.1"/>
</dbReference>
<accession>F1T837</accession>
<keyword evidence="3" id="KW-0804">Transcription</keyword>
<evidence type="ECO:0000256" key="2">
    <source>
        <dbReference type="ARBA" id="ARBA00023125"/>
    </source>
</evidence>
<dbReference type="InterPro" id="IPR050959">
    <property type="entry name" value="MarA-like"/>
</dbReference>
<dbReference type="SUPFAM" id="SSF55136">
    <property type="entry name" value="Probable bacterial effector-binding domain"/>
    <property type="match status" value="1"/>
</dbReference>
<proteinExistence type="predicted"/>
<dbReference type="Pfam" id="PF06445">
    <property type="entry name" value="GyrI-like"/>
    <property type="match status" value="1"/>
</dbReference>
<dbReference type="Gene3D" id="3.20.80.10">
    <property type="entry name" value="Regulatory factor, effector binding domain"/>
    <property type="match status" value="1"/>
</dbReference>
<dbReference type="InterPro" id="IPR020449">
    <property type="entry name" value="Tscrpt_reg_AraC-type_HTH"/>
</dbReference>
<evidence type="ECO:0000313" key="6">
    <source>
        <dbReference type="Proteomes" id="UP000003860"/>
    </source>
</evidence>
<evidence type="ECO:0000256" key="1">
    <source>
        <dbReference type="ARBA" id="ARBA00023015"/>
    </source>
</evidence>
<dbReference type="STRING" id="588581.Cpap_4076"/>
<dbReference type="GO" id="GO:0003700">
    <property type="term" value="F:DNA-binding transcription factor activity"/>
    <property type="evidence" value="ECO:0007669"/>
    <property type="project" value="InterPro"/>
</dbReference>
<dbReference type="SMART" id="SM00342">
    <property type="entry name" value="HTH_ARAC"/>
    <property type="match status" value="1"/>
</dbReference>
<dbReference type="eggNOG" id="COG2207">
    <property type="taxonomic scope" value="Bacteria"/>
</dbReference>
<dbReference type="InterPro" id="IPR018062">
    <property type="entry name" value="HTH_AraC-typ_CS"/>
</dbReference>